<evidence type="ECO:0000256" key="2">
    <source>
        <dbReference type="ARBA" id="ARBA00023136"/>
    </source>
</evidence>
<protein>
    <submittedName>
        <fullName evidence="6">Putative signal peptide protein</fullName>
    </submittedName>
</protein>
<feature type="chain" id="PRO_5007274456" evidence="4">
    <location>
        <begin position="23"/>
        <end position="188"/>
    </location>
</feature>
<dbReference type="InterPro" id="IPR051407">
    <property type="entry name" value="Bact_OM_lipoprot/Surf_antigen"/>
</dbReference>
<keyword evidence="4" id="KW-0732">Signal</keyword>
<dbReference type="PANTHER" id="PTHR35603">
    <property type="match status" value="1"/>
</dbReference>
<dbReference type="PROSITE" id="PS51257">
    <property type="entry name" value="PROKAR_LIPOPROTEIN"/>
    <property type="match status" value="1"/>
</dbReference>
<feature type="signal peptide" evidence="4">
    <location>
        <begin position="1"/>
        <end position="22"/>
    </location>
</feature>
<feature type="domain" description="Glycine zipper 2TM" evidence="5">
    <location>
        <begin position="101"/>
        <end position="141"/>
    </location>
</feature>
<dbReference type="InterPro" id="IPR008816">
    <property type="entry name" value="Gly_zipper_2TM_dom"/>
</dbReference>
<organism evidence="6">
    <name type="scientific">uncultured bacterium UPO36</name>
    <dbReference type="NCBI Taxonomy" id="1776963"/>
    <lineage>
        <taxon>Bacteria</taxon>
        <taxon>environmental samples</taxon>
    </lineage>
</organism>
<evidence type="ECO:0000256" key="4">
    <source>
        <dbReference type="SAM" id="SignalP"/>
    </source>
</evidence>
<dbReference type="GO" id="GO:0019867">
    <property type="term" value="C:outer membrane"/>
    <property type="evidence" value="ECO:0007669"/>
    <property type="project" value="InterPro"/>
</dbReference>
<reference evidence="6" key="1">
    <citation type="journal article" date="2016" name="Appl. Environ. Microbiol.">
        <title>Functional Metagenomics of a Biostimulated Petroleum-Contaminated Soil Reveals an Extraordinary Diversity of Extradiol Dioxygenases.</title>
        <authorList>
            <person name="Terron-Gonzalez L."/>
            <person name="Martin-Cabello G."/>
            <person name="Ferrer M."/>
            <person name="Santero E."/>
        </authorList>
    </citation>
    <scope>NUCLEOTIDE SEQUENCE</scope>
</reference>
<evidence type="ECO:0000256" key="1">
    <source>
        <dbReference type="ARBA" id="ARBA00004370"/>
    </source>
</evidence>
<comment type="subcellular location">
    <subcellularLocation>
        <location evidence="1">Membrane</location>
    </subcellularLocation>
</comment>
<dbReference type="EMBL" id="KU144966">
    <property type="protein sequence ID" value="AMK59040.1"/>
    <property type="molecule type" value="Genomic_DNA"/>
</dbReference>
<accession>A0A126SXL5</accession>
<dbReference type="Pfam" id="PF05433">
    <property type="entry name" value="Rick_17kDa_Anti"/>
    <property type="match status" value="1"/>
</dbReference>
<name>A0A126SXL5_9BACT</name>
<dbReference type="AlphaFoldDB" id="A0A126SXL5"/>
<evidence type="ECO:0000256" key="3">
    <source>
        <dbReference type="SAM" id="MobiDB-lite"/>
    </source>
</evidence>
<sequence length="188" mass="18597">MNNARRARIAGLALILPLTLGACRDQQDGAAQTTEAPAESTAAAPAQAVEPAPAPVTRTPAAPAEPAPAAQAAAAPQICADCGTVTDVRSYQVKGDASGVGAAVGAVAGGLLGNQIGGGSGKKIATVAGVVGGGLAGHEIEKRRNTDTRWEVTVQLDNGTTTTVPYAQAPGLTVGQKVRMVNGQAVPM</sequence>
<proteinExistence type="predicted"/>
<feature type="compositionally biased region" description="Low complexity" evidence="3">
    <location>
        <begin position="30"/>
        <end position="69"/>
    </location>
</feature>
<evidence type="ECO:0000313" key="6">
    <source>
        <dbReference type="EMBL" id="AMK59040.1"/>
    </source>
</evidence>
<keyword evidence="2" id="KW-0472">Membrane</keyword>
<evidence type="ECO:0000259" key="5">
    <source>
        <dbReference type="Pfam" id="PF05433"/>
    </source>
</evidence>
<feature type="region of interest" description="Disordered" evidence="3">
    <location>
        <begin position="29"/>
        <end position="69"/>
    </location>
</feature>
<dbReference type="PANTHER" id="PTHR35603:SF2">
    <property type="entry name" value="OUTER MEMBRANE LIPOPROTEIN"/>
    <property type="match status" value="1"/>
</dbReference>